<reference evidence="1" key="1">
    <citation type="journal article" date="2020" name="Nature">
        <title>Giant virus diversity and host interactions through global metagenomics.</title>
        <authorList>
            <person name="Schulz F."/>
            <person name="Roux S."/>
            <person name="Paez-Espino D."/>
            <person name="Jungbluth S."/>
            <person name="Walsh D.A."/>
            <person name="Denef V.J."/>
            <person name="McMahon K.D."/>
            <person name="Konstantinidis K.T."/>
            <person name="Eloe-Fadrosh E.A."/>
            <person name="Kyrpides N.C."/>
            <person name="Woyke T."/>
        </authorList>
    </citation>
    <scope>NUCLEOTIDE SEQUENCE</scope>
    <source>
        <strain evidence="1">GVMAG-M-3300009182-78</strain>
    </source>
</reference>
<dbReference type="EMBL" id="MN739042">
    <property type="protein sequence ID" value="QHS85297.1"/>
    <property type="molecule type" value="Genomic_DNA"/>
</dbReference>
<dbReference type="AlphaFoldDB" id="A0A6C0AZ82"/>
<evidence type="ECO:0000313" key="1">
    <source>
        <dbReference type="EMBL" id="QHS85297.1"/>
    </source>
</evidence>
<sequence length="186" mass="21882">MDYESNEEKLLFDKHHIKMVKTEDKKYKIEFELINQLILLEPIIDFNLIKLIYEINKDAIFTDMNIELLSENHATIYIKMFHFFADFGIKQKYIHIDSHISKFENTITFHATGINSKKVSCELLPLSSITAVCNIINPHKVGFTISFCFDNTFEVSEVIEKMVITLFCKIIQRTKQCIEKMTLYII</sequence>
<name>A0A6C0AZ82_9ZZZZ</name>
<accession>A0A6C0AZ82</accession>
<organism evidence="1">
    <name type="scientific">viral metagenome</name>
    <dbReference type="NCBI Taxonomy" id="1070528"/>
    <lineage>
        <taxon>unclassified sequences</taxon>
        <taxon>metagenomes</taxon>
        <taxon>organismal metagenomes</taxon>
    </lineage>
</organism>
<protein>
    <submittedName>
        <fullName evidence="1">Uncharacterized protein</fullName>
    </submittedName>
</protein>
<proteinExistence type="predicted"/>